<dbReference type="RefSeq" id="WP_104002693.1">
    <property type="nucleotide sequence ID" value="NZ_FNVQ01000001.1"/>
</dbReference>
<dbReference type="OrthoDB" id="6088711at2"/>
<evidence type="ECO:0000313" key="1">
    <source>
        <dbReference type="EMBL" id="SEG25268.1"/>
    </source>
</evidence>
<reference evidence="1 2" key="1">
    <citation type="submission" date="2016-10" db="EMBL/GenBank/DDBJ databases">
        <authorList>
            <person name="de Groot N.N."/>
        </authorList>
    </citation>
    <scope>NUCLEOTIDE SEQUENCE [LARGE SCALE GENOMIC DNA]</scope>
    <source>
        <strain evidence="1 2">DSM 22012</strain>
    </source>
</reference>
<keyword evidence="2" id="KW-1185">Reference proteome</keyword>
<organism evidence="1 2">
    <name type="scientific">Marinobacterium lutimaris</name>
    <dbReference type="NCBI Taxonomy" id="568106"/>
    <lineage>
        <taxon>Bacteria</taxon>
        <taxon>Pseudomonadati</taxon>
        <taxon>Pseudomonadota</taxon>
        <taxon>Gammaproteobacteria</taxon>
        <taxon>Oceanospirillales</taxon>
        <taxon>Oceanospirillaceae</taxon>
        <taxon>Marinobacterium</taxon>
    </lineage>
</organism>
<dbReference type="EMBL" id="FNVQ01000001">
    <property type="protein sequence ID" value="SEG25268.1"/>
    <property type="molecule type" value="Genomic_DNA"/>
</dbReference>
<proteinExistence type="predicted"/>
<dbReference type="Proteomes" id="UP000236745">
    <property type="component" value="Unassembled WGS sequence"/>
</dbReference>
<sequence length="123" mass="13260">MDTAALVERHQALLDAACIAAREQLEKGGFDIAMVPATGEYSFEKRNDPYTGEPTLNGRWALAGSQRRATLVINADGSLLLECDLLCPHPGHAGRWAEQISVWGRDAAKLKAEVGLLAELEGC</sequence>
<protein>
    <submittedName>
        <fullName evidence="1">Uncharacterized protein</fullName>
    </submittedName>
</protein>
<evidence type="ECO:0000313" key="2">
    <source>
        <dbReference type="Proteomes" id="UP000236745"/>
    </source>
</evidence>
<name>A0A1H5YMG7_9GAMM</name>
<gene>
    <name evidence="1" type="ORF">SAMN05444390_1011823</name>
</gene>
<dbReference type="AlphaFoldDB" id="A0A1H5YMG7"/>
<accession>A0A1H5YMG7</accession>